<feature type="transmembrane region" description="Helical" evidence="1">
    <location>
        <begin position="78"/>
        <end position="99"/>
    </location>
</feature>
<protein>
    <submittedName>
        <fullName evidence="2">Uncharacterized protein</fullName>
    </submittedName>
</protein>
<reference evidence="2" key="1">
    <citation type="submission" date="2023-06" db="EMBL/GenBank/DDBJ databases">
        <title>Genome-scale phylogeny and comparative genomics of the fungal order Sordariales.</title>
        <authorList>
            <consortium name="Lawrence Berkeley National Laboratory"/>
            <person name="Hensen N."/>
            <person name="Bonometti L."/>
            <person name="Westerberg I."/>
            <person name="Brannstrom I.O."/>
            <person name="Guillou S."/>
            <person name="Cros-Aarteil S."/>
            <person name="Calhoun S."/>
            <person name="Haridas S."/>
            <person name="Kuo A."/>
            <person name="Mondo S."/>
            <person name="Pangilinan J."/>
            <person name="Riley R."/>
            <person name="LaButti K."/>
            <person name="Andreopoulos B."/>
            <person name="Lipzen A."/>
            <person name="Chen C."/>
            <person name="Yanf M."/>
            <person name="Daum C."/>
            <person name="Ng V."/>
            <person name="Clum A."/>
            <person name="Steindorff A."/>
            <person name="Ohm R."/>
            <person name="Martin F."/>
            <person name="Silar P."/>
            <person name="Natvig D."/>
            <person name="Lalanne C."/>
            <person name="Gautier V."/>
            <person name="Ament-velasquez S.L."/>
            <person name="Kruys A."/>
            <person name="Hutchinson M.I."/>
            <person name="Powell A.J."/>
            <person name="Barry K."/>
            <person name="Miller A.N."/>
            <person name="Grigoriev I.V."/>
            <person name="Debuchy R."/>
            <person name="Gladieux P."/>
            <person name="Thoren M.H."/>
            <person name="Johannesson H."/>
        </authorList>
    </citation>
    <scope>NUCLEOTIDE SEQUENCE</scope>
    <source>
        <strain evidence="2">SMH3187-1</strain>
    </source>
</reference>
<name>A0AA40F166_9PEZI</name>
<keyword evidence="1" id="KW-0472">Membrane</keyword>
<sequence>MDARGSTCSTWSLSLFFPTPAGLPVLCRLAAAAPPGGVFGTLVRQQRWFADAVHLEGVAGVAPGWGGGEKWGTHSGDWWFADLVGWYIGHCGFLLLAGWMDLGREERRI</sequence>
<dbReference type="AlphaFoldDB" id="A0AA40F166"/>
<dbReference type="Proteomes" id="UP001172155">
    <property type="component" value="Unassembled WGS sequence"/>
</dbReference>
<accession>A0AA40F166</accession>
<keyword evidence="1" id="KW-0812">Transmembrane</keyword>
<organism evidence="2 3">
    <name type="scientific">Schizothecium vesticola</name>
    <dbReference type="NCBI Taxonomy" id="314040"/>
    <lineage>
        <taxon>Eukaryota</taxon>
        <taxon>Fungi</taxon>
        <taxon>Dikarya</taxon>
        <taxon>Ascomycota</taxon>
        <taxon>Pezizomycotina</taxon>
        <taxon>Sordariomycetes</taxon>
        <taxon>Sordariomycetidae</taxon>
        <taxon>Sordariales</taxon>
        <taxon>Schizotheciaceae</taxon>
        <taxon>Schizothecium</taxon>
    </lineage>
</organism>
<comment type="caution">
    <text evidence="2">The sequence shown here is derived from an EMBL/GenBank/DDBJ whole genome shotgun (WGS) entry which is preliminary data.</text>
</comment>
<keyword evidence="3" id="KW-1185">Reference proteome</keyword>
<gene>
    <name evidence="2" type="ORF">B0T18DRAFT_406422</name>
</gene>
<evidence type="ECO:0000256" key="1">
    <source>
        <dbReference type="SAM" id="Phobius"/>
    </source>
</evidence>
<evidence type="ECO:0000313" key="2">
    <source>
        <dbReference type="EMBL" id="KAK0749365.1"/>
    </source>
</evidence>
<evidence type="ECO:0000313" key="3">
    <source>
        <dbReference type="Proteomes" id="UP001172155"/>
    </source>
</evidence>
<keyword evidence="1" id="KW-1133">Transmembrane helix</keyword>
<proteinExistence type="predicted"/>
<dbReference type="EMBL" id="JAUKUD010000003">
    <property type="protein sequence ID" value="KAK0749365.1"/>
    <property type="molecule type" value="Genomic_DNA"/>
</dbReference>